<comment type="caution">
    <text evidence="3">The sequence shown here is derived from an EMBL/GenBank/DDBJ whole genome shotgun (WGS) entry which is preliminary data.</text>
</comment>
<evidence type="ECO:0000313" key="3">
    <source>
        <dbReference type="EMBL" id="KAK7386468.1"/>
    </source>
</evidence>
<protein>
    <recommendedName>
        <fullName evidence="2">LOB domain-containing protein</fullName>
    </recommendedName>
</protein>
<evidence type="ECO:0000313" key="4">
    <source>
        <dbReference type="Proteomes" id="UP001386955"/>
    </source>
</evidence>
<dbReference type="AlphaFoldDB" id="A0AAN9RZP8"/>
<dbReference type="InterPro" id="IPR004883">
    <property type="entry name" value="LOB"/>
</dbReference>
<dbReference type="Proteomes" id="UP001386955">
    <property type="component" value="Unassembled WGS sequence"/>
</dbReference>
<sequence length="183" mass="20730">MTTPCGACKVQRRRCGLECLMSAYFPAEHIQRFACVHHVFGAGNVANMLRTTKQELRGHVVNTLAYQAEARVRDPVYGCVGLIWELEESLRRVKEDLWKAQAELAQYIGPEFVRQMSPSYRCGPSLKRKAVALPPRTPPPRLELGGGVWFPIDVDDIENWDPFPPWDHNAIAHPSAIFFTREG</sequence>
<comment type="similarity">
    <text evidence="1">Belongs to the LOB domain-containing protein family.</text>
</comment>
<organism evidence="3 4">
    <name type="scientific">Psophocarpus tetragonolobus</name>
    <name type="common">Winged bean</name>
    <name type="synonym">Dolichos tetragonolobus</name>
    <dbReference type="NCBI Taxonomy" id="3891"/>
    <lineage>
        <taxon>Eukaryota</taxon>
        <taxon>Viridiplantae</taxon>
        <taxon>Streptophyta</taxon>
        <taxon>Embryophyta</taxon>
        <taxon>Tracheophyta</taxon>
        <taxon>Spermatophyta</taxon>
        <taxon>Magnoliopsida</taxon>
        <taxon>eudicotyledons</taxon>
        <taxon>Gunneridae</taxon>
        <taxon>Pentapetalae</taxon>
        <taxon>rosids</taxon>
        <taxon>fabids</taxon>
        <taxon>Fabales</taxon>
        <taxon>Fabaceae</taxon>
        <taxon>Papilionoideae</taxon>
        <taxon>50 kb inversion clade</taxon>
        <taxon>NPAAA clade</taxon>
        <taxon>indigoferoid/millettioid clade</taxon>
        <taxon>Phaseoleae</taxon>
        <taxon>Psophocarpus</taxon>
    </lineage>
</organism>
<feature type="domain" description="LOB" evidence="2">
    <location>
        <begin position="3"/>
        <end position="104"/>
    </location>
</feature>
<dbReference type="PANTHER" id="PTHR31301:SF68">
    <property type="entry name" value="LOB DOMAIN-CONTAINING PROTEIN 32-RELATED"/>
    <property type="match status" value="1"/>
</dbReference>
<dbReference type="Pfam" id="PF03195">
    <property type="entry name" value="LOB"/>
    <property type="match status" value="1"/>
</dbReference>
<name>A0AAN9RZP8_PSOTE</name>
<proteinExistence type="inferred from homology"/>
<accession>A0AAN9RZP8</accession>
<evidence type="ECO:0000259" key="2">
    <source>
        <dbReference type="PROSITE" id="PS50891"/>
    </source>
</evidence>
<dbReference type="PROSITE" id="PS50891">
    <property type="entry name" value="LOB"/>
    <property type="match status" value="1"/>
</dbReference>
<dbReference type="EMBL" id="JAYMYS010000007">
    <property type="protein sequence ID" value="KAK7386468.1"/>
    <property type="molecule type" value="Genomic_DNA"/>
</dbReference>
<gene>
    <name evidence="3" type="ORF">VNO78_26714</name>
</gene>
<dbReference type="PANTHER" id="PTHR31301">
    <property type="entry name" value="LOB DOMAIN-CONTAINING PROTEIN 4-RELATED"/>
    <property type="match status" value="1"/>
</dbReference>
<keyword evidence="4" id="KW-1185">Reference proteome</keyword>
<evidence type="ECO:0000256" key="1">
    <source>
        <dbReference type="ARBA" id="ARBA00005474"/>
    </source>
</evidence>
<reference evidence="3 4" key="1">
    <citation type="submission" date="2024-01" db="EMBL/GenBank/DDBJ databases">
        <title>The genomes of 5 underutilized Papilionoideae crops provide insights into root nodulation and disease resistanc.</title>
        <authorList>
            <person name="Jiang F."/>
        </authorList>
    </citation>
    <scope>NUCLEOTIDE SEQUENCE [LARGE SCALE GENOMIC DNA]</scope>
    <source>
        <strain evidence="3">DUOXIRENSHENG_FW03</strain>
        <tissue evidence="3">Leaves</tissue>
    </source>
</reference>